<sequence length="121" mass="13708">MIKRTLPDSVSKKLDGTSTSLFPLFSILVKSVEPRFHIEDRIFVLFTRGDSDLLKPDDWSDLGPGVLVISGEGDLFFSVLGLSARHLLAIERKRENVERGREGYASSTENYKKYTTCFHQI</sequence>
<evidence type="ECO:0000313" key="2">
    <source>
        <dbReference type="Proteomes" id="UP001457282"/>
    </source>
</evidence>
<accession>A0AAW1WZW1</accession>
<reference evidence="1 2" key="1">
    <citation type="journal article" date="2023" name="G3 (Bethesda)">
        <title>A chromosome-length genome assembly and annotation of blackberry (Rubus argutus, cv. 'Hillquist').</title>
        <authorList>
            <person name="Bruna T."/>
            <person name="Aryal R."/>
            <person name="Dudchenko O."/>
            <person name="Sargent D.J."/>
            <person name="Mead D."/>
            <person name="Buti M."/>
            <person name="Cavallini A."/>
            <person name="Hytonen T."/>
            <person name="Andres J."/>
            <person name="Pham M."/>
            <person name="Weisz D."/>
            <person name="Mascagni F."/>
            <person name="Usai G."/>
            <person name="Natali L."/>
            <person name="Bassil N."/>
            <person name="Fernandez G.E."/>
            <person name="Lomsadze A."/>
            <person name="Armour M."/>
            <person name="Olukolu B."/>
            <person name="Poorten T."/>
            <person name="Britton C."/>
            <person name="Davik J."/>
            <person name="Ashrafi H."/>
            <person name="Aiden E.L."/>
            <person name="Borodovsky M."/>
            <person name="Worthington M."/>
        </authorList>
    </citation>
    <scope>NUCLEOTIDE SEQUENCE [LARGE SCALE GENOMIC DNA]</scope>
    <source>
        <strain evidence="1">PI 553951</strain>
    </source>
</reference>
<gene>
    <name evidence="1" type="ORF">M0R45_027230</name>
</gene>
<organism evidence="1 2">
    <name type="scientific">Rubus argutus</name>
    <name type="common">Southern blackberry</name>
    <dbReference type="NCBI Taxonomy" id="59490"/>
    <lineage>
        <taxon>Eukaryota</taxon>
        <taxon>Viridiplantae</taxon>
        <taxon>Streptophyta</taxon>
        <taxon>Embryophyta</taxon>
        <taxon>Tracheophyta</taxon>
        <taxon>Spermatophyta</taxon>
        <taxon>Magnoliopsida</taxon>
        <taxon>eudicotyledons</taxon>
        <taxon>Gunneridae</taxon>
        <taxon>Pentapetalae</taxon>
        <taxon>rosids</taxon>
        <taxon>fabids</taxon>
        <taxon>Rosales</taxon>
        <taxon>Rosaceae</taxon>
        <taxon>Rosoideae</taxon>
        <taxon>Rosoideae incertae sedis</taxon>
        <taxon>Rubus</taxon>
    </lineage>
</organism>
<name>A0AAW1WZW1_RUBAR</name>
<dbReference type="EMBL" id="JBEDUW010000005">
    <property type="protein sequence ID" value="KAK9930181.1"/>
    <property type="molecule type" value="Genomic_DNA"/>
</dbReference>
<evidence type="ECO:0000313" key="1">
    <source>
        <dbReference type="EMBL" id="KAK9930181.1"/>
    </source>
</evidence>
<dbReference type="AlphaFoldDB" id="A0AAW1WZW1"/>
<keyword evidence="2" id="KW-1185">Reference proteome</keyword>
<protein>
    <submittedName>
        <fullName evidence="1">Uncharacterized protein</fullName>
    </submittedName>
</protein>
<dbReference type="Proteomes" id="UP001457282">
    <property type="component" value="Unassembled WGS sequence"/>
</dbReference>
<proteinExistence type="predicted"/>
<comment type="caution">
    <text evidence="1">The sequence shown here is derived from an EMBL/GenBank/DDBJ whole genome shotgun (WGS) entry which is preliminary data.</text>
</comment>